<feature type="transmembrane region" description="Helical" evidence="1">
    <location>
        <begin position="21"/>
        <end position="42"/>
    </location>
</feature>
<evidence type="ECO:0000256" key="1">
    <source>
        <dbReference type="SAM" id="Phobius"/>
    </source>
</evidence>
<dbReference type="Pfam" id="PF19578">
    <property type="entry name" value="DUF6090"/>
    <property type="match status" value="1"/>
</dbReference>
<keyword evidence="3" id="KW-1185">Reference proteome</keyword>
<sequence length="251" mass="29625">MIKFFRKIRYSLLSESKFKKYLLYAIGEIFLVVIGILIAVAINNWNEEKKEAKLQIKILREISQNLGEDIVSLENDIRLNESGIKNIQIIEMAIESNDPLTDTLLRRFGRVTFNPTYTLKKSGYKNLSSIGFQIISEDSIRRSITNLYETQLTFLKEREETAEKATYEYLNTRYLEYFKEIKFDTSSGNHSPFKLYHPKNYKSLNNDPDFQRLLDYSKEIKYGNLYEIDMAMADIKANKNMIDEYLEKRDH</sequence>
<organism evidence="2 3">
    <name type="scientific">Mangrovivirga halotolerans</name>
    <dbReference type="NCBI Taxonomy" id="2993936"/>
    <lineage>
        <taxon>Bacteria</taxon>
        <taxon>Pseudomonadati</taxon>
        <taxon>Bacteroidota</taxon>
        <taxon>Cytophagia</taxon>
        <taxon>Cytophagales</taxon>
        <taxon>Mangrovivirgaceae</taxon>
        <taxon>Mangrovivirga</taxon>
    </lineage>
</organism>
<dbReference type="RefSeq" id="WP_266058033.1">
    <property type="nucleotide sequence ID" value="NZ_JAPFQN010000010.1"/>
</dbReference>
<keyword evidence="1" id="KW-0812">Transmembrane</keyword>
<proteinExistence type="predicted"/>
<dbReference type="EMBL" id="JAPFQN010000010">
    <property type="protein sequence ID" value="MCX2745450.1"/>
    <property type="molecule type" value="Genomic_DNA"/>
</dbReference>
<evidence type="ECO:0000313" key="2">
    <source>
        <dbReference type="EMBL" id="MCX2745450.1"/>
    </source>
</evidence>
<gene>
    <name evidence="2" type="ORF">OO013_16340</name>
</gene>
<keyword evidence="1" id="KW-0472">Membrane</keyword>
<accession>A0ABT3RWB1</accession>
<keyword evidence="1" id="KW-1133">Transmembrane helix</keyword>
<evidence type="ECO:0000313" key="3">
    <source>
        <dbReference type="Proteomes" id="UP001209885"/>
    </source>
</evidence>
<dbReference type="InterPro" id="IPR045749">
    <property type="entry name" value="DUF6090"/>
</dbReference>
<protein>
    <submittedName>
        <fullName evidence="2">DUF6090 family protein</fullName>
    </submittedName>
</protein>
<dbReference type="Proteomes" id="UP001209885">
    <property type="component" value="Unassembled WGS sequence"/>
</dbReference>
<name>A0ABT3RWB1_9BACT</name>
<reference evidence="2 3" key="1">
    <citation type="submission" date="2022-11" db="EMBL/GenBank/DDBJ databases">
        <title>The characterization of three novel Bacteroidetes species and genomic analysis of their roles in tidal elemental geochemical cycles.</title>
        <authorList>
            <person name="Ma K."/>
        </authorList>
    </citation>
    <scope>NUCLEOTIDE SEQUENCE [LARGE SCALE GENOMIC DNA]</scope>
    <source>
        <strain evidence="2 3">M17</strain>
    </source>
</reference>
<comment type="caution">
    <text evidence="2">The sequence shown here is derived from an EMBL/GenBank/DDBJ whole genome shotgun (WGS) entry which is preliminary data.</text>
</comment>